<name>A0A8S0W5F4_9FIRM</name>
<dbReference type="GO" id="GO:0006281">
    <property type="term" value="P:DNA repair"/>
    <property type="evidence" value="ECO:0007669"/>
    <property type="project" value="UniProtKB-KW"/>
</dbReference>
<gene>
    <name evidence="17" type="ORF">DEACI_0038</name>
    <name evidence="16" type="ORF">DEACI_3921</name>
</gene>
<accession>A0A8S0W5F4</accession>
<dbReference type="SMART" id="SM00491">
    <property type="entry name" value="HELICc2"/>
    <property type="match status" value="1"/>
</dbReference>
<evidence type="ECO:0000256" key="12">
    <source>
        <dbReference type="ARBA" id="ARBA00023235"/>
    </source>
</evidence>
<keyword evidence="18" id="KW-1185">Reference proteome</keyword>
<dbReference type="InterPro" id="IPR045028">
    <property type="entry name" value="DinG/Rad3-like"/>
</dbReference>
<dbReference type="InterPro" id="IPR011545">
    <property type="entry name" value="DEAD/DEAH_box_helicase_dom"/>
</dbReference>
<dbReference type="Proteomes" id="UP000836597">
    <property type="component" value="Chromosome"/>
</dbReference>
<dbReference type="GO" id="GO:0005524">
    <property type="term" value="F:ATP binding"/>
    <property type="evidence" value="ECO:0007669"/>
    <property type="project" value="UniProtKB-KW"/>
</dbReference>
<feature type="compositionally biased region" description="Low complexity" evidence="14">
    <location>
        <begin position="464"/>
        <end position="476"/>
    </location>
</feature>
<evidence type="ECO:0000256" key="6">
    <source>
        <dbReference type="ARBA" id="ARBA00022806"/>
    </source>
</evidence>
<dbReference type="Pfam" id="PF13307">
    <property type="entry name" value="Helicase_C_2"/>
    <property type="match status" value="1"/>
</dbReference>
<dbReference type="GO" id="GO:0003678">
    <property type="term" value="F:DNA helicase activity"/>
    <property type="evidence" value="ECO:0007669"/>
    <property type="project" value="InterPro"/>
</dbReference>
<keyword evidence="8" id="KW-0408">Iron</keyword>
<dbReference type="EC" id="3.6.1.-" evidence="16"/>
<evidence type="ECO:0000256" key="8">
    <source>
        <dbReference type="ARBA" id="ARBA00023004"/>
    </source>
</evidence>
<reference evidence="16" key="2">
    <citation type="submission" date="2020-01" db="EMBL/GenBank/DDBJ databases">
        <authorList>
            <person name="Hornung B."/>
        </authorList>
    </citation>
    <scope>NUCLEOTIDE SEQUENCE</scope>
    <source>
        <strain evidence="16">PacBioINE</strain>
    </source>
</reference>
<dbReference type="PROSITE" id="PS51193">
    <property type="entry name" value="HELICASE_ATP_BIND_2"/>
    <property type="match status" value="1"/>
</dbReference>
<dbReference type="InterPro" id="IPR006555">
    <property type="entry name" value="ATP-dep_Helicase_C"/>
</dbReference>
<evidence type="ECO:0000256" key="1">
    <source>
        <dbReference type="ARBA" id="ARBA00022485"/>
    </source>
</evidence>
<keyword evidence="1" id="KW-0004">4Fe-4S</keyword>
<dbReference type="EMBL" id="CDGJ01000002">
    <property type="protein sequence ID" value="CEJ05664.1"/>
    <property type="molecule type" value="Genomic_DNA"/>
</dbReference>
<dbReference type="SUPFAM" id="SSF52540">
    <property type="entry name" value="P-loop containing nucleoside triphosphate hydrolases"/>
    <property type="match status" value="2"/>
</dbReference>
<dbReference type="GO" id="GO:0016818">
    <property type="term" value="F:hydrolase activity, acting on acid anhydrides, in phosphorus-containing anhydrides"/>
    <property type="evidence" value="ECO:0007669"/>
    <property type="project" value="InterPro"/>
</dbReference>
<dbReference type="Pfam" id="PF00270">
    <property type="entry name" value="DEAD"/>
    <property type="match status" value="1"/>
</dbReference>
<proteinExistence type="inferred from homology"/>
<dbReference type="PANTHER" id="PTHR11472:SF34">
    <property type="entry name" value="REGULATOR OF TELOMERE ELONGATION HELICASE 1"/>
    <property type="match status" value="1"/>
</dbReference>
<keyword evidence="7 16" id="KW-0067">ATP-binding</keyword>
<dbReference type="InterPro" id="IPR006554">
    <property type="entry name" value="Helicase-like_DEXD_c2"/>
</dbReference>
<keyword evidence="10" id="KW-0238">DNA-binding</keyword>
<sequence>MKISVRRLVEFVLQQGDLQMGSAGASRTLEGIKAHQYLQKAGVERTERRNAAASEGTNLEANAADGGTVPQYLPEVTLTYLYEEGDLRLEIKGRADGVMRDASGVCIEEIKSTTFELDLIDEEYSALHWSQAQCYGFMYAVQEGLEEIGVQLTYFQLDTTQTKRLRKHFSFNELSDFFFSLIRDYLAWAVRLQDWKKERDASIHRLKFPFGSYRPGQRDLVVAAYKTIQEGKKLFVQAPTGIGKTMGVLFPALKSLADGLSQTIFYLTAKTITRTVAEKTLGDLRNEGLSLKALTLTAKDKICFLPERVCDPNICLFARGYYDRLRPAMEDVFTERAWTRPVIEAYARKQALCPFEFSLELANWADVVICDYNYAFDPRVYLRRFFLEGGEYLFLVDEAHNLADRAREMFSADLTNEPWRTLKRVVQDFPGLSKSMTRVNTAFVKEKKRIEALPEENIAQQQESRSLSGSLTGSPRGRTRGTGHEDYAEKSLPNALLQALRKFVREAEIFLRKNAEPVPWQDEFLELYFQALNFLRTSEGYDEHYVTYWESEPPDLRVKLFCLDPSLPLKEAWGRARAALLFSATLSPLEYFMQILGGESDSYKLRLGSPFPAENLSLLIENRISTKYRQRSATYPMVAEAIASTVAGKKGNYLVFFPSYEYLEAVYREFTGLNVGPRVVCQVPGMAEAEREGFLALFTPEREETLVGFALMGGIFAEGIDLSGDRLSGAVIVGVGLPQIGLERELIRLYYQERCRQGFEFAYMYPGFNKVLQAVGRVIRTETDKGVVLLIDERFGRHDYKKIFPREWGNARYVGKTEGVGGVLKEFWEG</sequence>
<evidence type="ECO:0000256" key="3">
    <source>
        <dbReference type="ARBA" id="ARBA00022741"/>
    </source>
</evidence>
<organism evidence="16">
    <name type="scientific">Acididesulfobacillus acetoxydans</name>
    <dbReference type="NCBI Taxonomy" id="1561005"/>
    <lineage>
        <taxon>Bacteria</taxon>
        <taxon>Bacillati</taxon>
        <taxon>Bacillota</taxon>
        <taxon>Clostridia</taxon>
        <taxon>Eubacteriales</taxon>
        <taxon>Peptococcaceae</taxon>
        <taxon>Acididesulfobacillus</taxon>
    </lineage>
</organism>
<protein>
    <submittedName>
        <fullName evidence="17">DNA helicase, Rad3</fullName>
    </submittedName>
    <submittedName>
        <fullName evidence="16">Superfamilies 1 and 2 helicase ATP-binding type-2 domain protein</fullName>
        <ecNumber evidence="16">3.6.1.-</ecNumber>
    </submittedName>
</protein>
<evidence type="ECO:0000256" key="2">
    <source>
        <dbReference type="ARBA" id="ARBA00022723"/>
    </source>
</evidence>
<dbReference type="InterPro" id="IPR042493">
    <property type="entry name" value="XPD_DNA_FeS"/>
</dbReference>
<evidence type="ECO:0000313" key="17">
    <source>
        <dbReference type="EMBL" id="CEJ05664.1"/>
    </source>
</evidence>
<keyword evidence="12" id="KW-0413">Isomerase</keyword>
<dbReference type="Gene3D" id="3.90.320.10">
    <property type="match status" value="1"/>
</dbReference>
<dbReference type="Pfam" id="PF06733">
    <property type="entry name" value="DEAD_2"/>
    <property type="match status" value="1"/>
</dbReference>
<keyword evidence="3" id="KW-0547">Nucleotide-binding</keyword>
<evidence type="ECO:0000313" key="18">
    <source>
        <dbReference type="Proteomes" id="UP001071230"/>
    </source>
</evidence>
<dbReference type="KEGG" id="aacx:DEACI_3921"/>
<keyword evidence="6 16" id="KW-0347">Helicase</keyword>
<evidence type="ECO:0000256" key="10">
    <source>
        <dbReference type="ARBA" id="ARBA00023125"/>
    </source>
</evidence>
<evidence type="ECO:0000256" key="4">
    <source>
        <dbReference type="ARBA" id="ARBA00022763"/>
    </source>
</evidence>
<dbReference type="GO" id="GO:0051539">
    <property type="term" value="F:4 iron, 4 sulfur cluster binding"/>
    <property type="evidence" value="ECO:0007669"/>
    <property type="project" value="UniProtKB-KW"/>
</dbReference>
<keyword evidence="2" id="KW-0479">Metal-binding</keyword>
<dbReference type="SMART" id="SM00488">
    <property type="entry name" value="DEXDc2"/>
    <property type="match status" value="1"/>
</dbReference>
<evidence type="ECO:0000259" key="15">
    <source>
        <dbReference type="PROSITE" id="PS51193"/>
    </source>
</evidence>
<dbReference type="EMBL" id="LR746496">
    <property type="protein sequence ID" value="CAA7603098.1"/>
    <property type="molecule type" value="Genomic_DNA"/>
</dbReference>
<feature type="region of interest" description="Disordered" evidence="14">
    <location>
        <begin position="454"/>
        <end position="487"/>
    </location>
</feature>
<dbReference type="InterPro" id="IPR027417">
    <property type="entry name" value="P-loop_NTPase"/>
</dbReference>
<reference evidence="17" key="1">
    <citation type="submission" date="2014-11" db="EMBL/GenBank/DDBJ databases">
        <authorList>
            <person name="Hornung B.V."/>
        </authorList>
    </citation>
    <scope>NUCLEOTIDE SEQUENCE</scope>
    <source>
        <strain evidence="17">INE</strain>
    </source>
</reference>
<evidence type="ECO:0000256" key="14">
    <source>
        <dbReference type="SAM" id="MobiDB-lite"/>
    </source>
</evidence>
<dbReference type="GO" id="GO:0046872">
    <property type="term" value="F:metal ion binding"/>
    <property type="evidence" value="ECO:0007669"/>
    <property type="project" value="UniProtKB-KW"/>
</dbReference>
<keyword evidence="5 16" id="KW-0378">Hydrolase</keyword>
<dbReference type="Gene3D" id="3.40.50.300">
    <property type="entry name" value="P-loop containing nucleotide triphosphate hydrolases"/>
    <property type="match status" value="2"/>
</dbReference>
<evidence type="ECO:0000256" key="13">
    <source>
        <dbReference type="ARBA" id="ARBA00038058"/>
    </source>
</evidence>
<dbReference type="AlphaFoldDB" id="A0A8S0W5F4"/>
<dbReference type="PANTHER" id="PTHR11472">
    <property type="entry name" value="DNA REPAIR DEAD HELICASE RAD3/XP-D SUBFAMILY MEMBER"/>
    <property type="match status" value="1"/>
</dbReference>
<evidence type="ECO:0000256" key="9">
    <source>
        <dbReference type="ARBA" id="ARBA00023014"/>
    </source>
</evidence>
<feature type="domain" description="Helicase ATP-binding" evidence="15">
    <location>
        <begin position="203"/>
        <end position="453"/>
    </location>
</feature>
<dbReference type="Proteomes" id="UP001071230">
    <property type="component" value="Unassembled WGS sequence"/>
</dbReference>
<evidence type="ECO:0000256" key="11">
    <source>
        <dbReference type="ARBA" id="ARBA00023204"/>
    </source>
</evidence>
<dbReference type="Gene3D" id="1.10.275.40">
    <property type="match status" value="1"/>
</dbReference>
<dbReference type="InterPro" id="IPR010614">
    <property type="entry name" value="RAD3-like_helicase_DEAD"/>
</dbReference>
<keyword evidence="4" id="KW-0227">DNA damage</keyword>
<keyword evidence="11" id="KW-0234">DNA repair</keyword>
<dbReference type="InterPro" id="IPR011604">
    <property type="entry name" value="PDDEXK-like_dom_sf"/>
</dbReference>
<evidence type="ECO:0000256" key="7">
    <source>
        <dbReference type="ARBA" id="ARBA00022840"/>
    </source>
</evidence>
<dbReference type="GO" id="GO:0003677">
    <property type="term" value="F:DNA binding"/>
    <property type="evidence" value="ECO:0007669"/>
    <property type="project" value="UniProtKB-KW"/>
</dbReference>
<dbReference type="Gene3D" id="1.10.30.20">
    <property type="entry name" value="Bacterial XPD DNA helicase, FeS cluster domain"/>
    <property type="match status" value="1"/>
</dbReference>
<evidence type="ECO:0000256" key="5">
    <source>
        <dbReference type="ARBA" id="ARBA00022801"/>
    </source>
</evidence>
<dbReference type="InterPro" id="IPR014013">
    <property type="entry name" value="Helic_SF1/SF2_ATP-bd_DinG/Rad3"/>
</dbReference>
<evidence type="ECO:0000313" key="16">
    <source>
        <dbReference type="EMBL" id="CAA7603098.1"/>
    </source>
</evidence>
<keyword evidence="9" id="KW-0411">Iron-sulfur</keyword>
<comment type="similarity">
    <text evidence="13">Belongs to the helicase family. DinG subfamily.</text>
</comment>
<dbReference type="RefSeq" id="WP_240986362.1">
    <property type="nucleotide sequence ID" value="NZ_CDGJ01000002.1"/>
</dbReference>